<comment type="subcellular location">
    <subcellularLocation>
        <location evidence="1 9">Cell inner membrane</location>
        <topology evidence="1 9">Multi-pass membrane protein</topology>
    </subcellularLocation>
</comment>
<feature type="transmembrane region" description="Helical" evidence="9">
    <location>
        <begin position="94"/>
        <end position="115"/>
    </location>
</feature>
<dbReference type="EMBL" id="CP025408">
    <property type="protein sequence ID" value="AUH32275.1"/>
    <property type="molecule type" value="Genomic_DNA"/>
</dbReference>
<name>A0A2K9EL06_9RHOB</name>
<keyword evidence="12" id="KW-1185">Reference proteome</keyword>
<evidence type="ECO:0000256" key="3">
    <source>
        <dbReference type="ARBA" id="ARBA00022475"/>
    </source>
</evidence>
<feature type="transmembrane region" description="Helical" evidence="9">
    <location>
        <begin position="52"/>
        <end position="73"/>
    </location>
</feature>
<keyword evidence="5 9" id="KW-0812">Transmembrane</keyword>
<dbReference type="InterPro" id="IPR007387">
    <property type="entry name" value="TRAP_DctQ"/>
</dbReference>
<sequence length="184" mass="18989">MRQALARVYAGGLWLACACLVAIATLVLIQILGRLIDRAAMALGAAPPQIMVPSLAEIGGFLLVAATCLALAGTLQQGGHVRVTMIAGALPAPLARMVTLLAVAMATGLALWATWHSALQVVDSWQFDSVSYGIIRIPLWLPQGVMTLGLALMAIALMESLVVMLGGGVPAFMAAEDSAGIEGD</sequence>
<protein>
    <recommendedName>
        <fullName evidence="9">TRAP transporter small permease protein</fullName>
    </recommendedName>
</protein>
<dbReference type="GO" id="GO:0022857">
    <property type="term" value="F:transmembrane transporter activity"/>
    <property type="evidence" value="ECO:0007669"/>
    <property type="project" value="UniProtKB-UniRule"/>
</dbReference>
<dbReference type="PANTHER" id="PTHR35011">
    <property type="entry name" value="2,3-DIKETO-L-GULONATE TRAP TRANSPORTER SMALL PERMEASE PROTEIN YIAM"/>
    <property type="match status" value="1"/>
</dbReference>
<evidence type="ECO:0000256" key="2">
    <source>
        <dbReference type="ARBA" id="ARBA00022448"/>
    </source>
</evidence>
<evidence type="ECO:0000256" key="6">
    <source>
        <dbReference type="ARBA" id="ARBA00022989"/>
    </source>
</evidence>
<dbReference type="KEGG" id="paro:CUV01_01670"/>
<keyword evidence="2 9" id="KW-0813">Transport</keyword>
<keyword evidence="3" id="KW-1003">Cell membrane</keyword>
<feature type="domain" description="Tripartite ATP-independent periplasmic transporters DctQ component" evidence="10">
    <location>
        <begin position="55"/>
        <end position="163"/>
    </location>
</feature>
<dbReference type="GO" id="GO:0005886">
    <property type="term" value="C:plasma membrane"/>
    <property type="evidence" value="ECO:0007669"/>
    <property type="project" value="UniProtKB-SubCell"/>
</dbReference>
<dbReference type="AlphaFoldDB" id="A0A2K9EL06"/>
<evidence type="ECO:0000256" key="7">
    <source>
        <dbReference type="ARBA" id="ARBA00023136"/>
    </source>
</evidence>
<evidence type="ECO:0000256" key="9">
    <source>
        <dbReference type="RuleBase" id="RU369079"/>
    </source>
</evidence>
<gene>
    <name evidence="11" type="ORF">CUV01_01670</name>
</gene>
<evidence type="ECO:0000256" key="4">
    <source>
        <dbReference type="ARBA" id="ARBA00022519"/>
    </source>
</evidence>
<accession>A0A2K9EL06</accession>
<dbReference type="Proteomes" id="UP000233742">
    <property type="component" value="Chromosome"/>
</dbReference>
<keyword evidence="6 9" id="KW-1133">Transmembrane helix</keyword>
<proteinExistence type="inferred from homology"/>
<dbReference type="GO" id="GO:0015740">
    <property type="term" value="P:C4-dicarboxylate transport"/>
    <property type="evidence" value="ECO:0007669"/>
    <property type="project" value="TreeGrafter"/>
</dbReference>
<evidence type="ECO:0000256" key="1">
    <source>
        <dbReference type="ARBA" id="ARBA00004429"/>
    </source>
</evidence>
<comment type="similarity">
    <text evidence="8 9">Belongs to the TRAP transporter small permease family.</text>
</comment>
<feature type="transmembrane region" description="Helical" evidence="9">
    <location>
        <begin position="12"/>
        <end position="32"/>
    </location>
</feature>
<evidence type="ECO:0000256" key="5">
    <source>
        <dbReference type="ARBA" id="ARBA00022692"/>
    </source>
</evidence>
<organism evidence="11 12">
    <name type="scientific">Paracoccus tegillarcae</name>
    <dbReference type="NCBI Taxonomy" id="1529068"/>
    <lineage>
        <taxon>Bacteria</taxon>
        <taxon>Pseudomonadati</taxon>
        <taxon>Pseudomonadota</taxon>
        <taxon>Alphaproteobacteria</taxon>
        <taxon>Rhodobacterales</taxon>
        <taxon>Paracoccaceae</taxon>
        <taxon>Paracoccus</taxon>
    </lineage>
</organism>
<dbReference type="PROSITE" id="PS51257">
    <property type="entry name" value="PROKAR_LIPOPROTEIN"/>
    <property type="match status" value="1"/>
</dbReference>
<comment type="function">
    <text evidence="9">Part of the tripartite ATP-independent periplasmic (TRAP) transport system.</text>
</comment>
<comment type="subunit">
    <text evidence="9">The complex comprises the extracytoplasmic solute receptor protein and the two transmembrane proteins.</text>
</comment>
<dbReference type="PANTHER" id="PTHR35011:SF10">
    <property type="entry name" value="TRAP TRANSPORTER SMALL PERMEASE PROTEIN"/>
    <property type="match status" value="1"/>
</dbReference>
<keyword evidence="7 9" id="KW-0472">Membrane</keyword>
<dbReference type="InterPro" id="IPR055348">
    <property type="entry name" value="DctQ"/>
</dbReference>
<evidence type="ECO:0000313" key="11">
    <source>
        <dbReference type="EMBL" id="AUH32275.1"/>
    </source>
</evidence>
<keyword evidence="4 9" id="KW-0997">Cell inner membrane</keyword>
<evidence type="ECO:0000259" key="10">
    <source>
        <dbReference type="Pfam" id="PF04290"/>
    </source>
</evidence>
<reference evidence="11 12" key="1">
    <citation type="submission" date="2017-12" db="EMBL/GenBank/DDBJ databases">
        <authorList>
            <person name="Hurst M.R.H."/>
        </authorList>
    </citation>
    <scope>NUCLEOTIDE SEQUENCE [LARGE SCALE GENOMIC DNA]</scope>
    <source>
        <strain evidence="11 12">BM15</strain>
    </source>
</reference>
<dbReference type="RefSeq" id="WP_101458953.1">
    <property type="nucleotide sequence ID" value="NZ_CP025408.1"/>
</dbReference>
<evidence type="ECO:0000313" key="12">
    <source>
        <dbReference type="Proteomes" id="UP000233742"/>
    </source>
</evidence>
<dbReference type="Pfam" id="PF04290">
    <property type="entry name" value="DctQ"/>
    <property type="match status" value="1"/>
</dbReference>
<evidence type="ECO:0000256" key="8">
    <source>
        <dbReference type="ARBA" id="ARBA00038436"/>
    </source>
</evidence>
<comment type="caution">
    <text evidence="9">Lacks conserved residue(s) required for the propagation of feature annotation.</text>
</comment>
<dbReference type="OrthoDB" id="9797534at2"/>